<reference evidence="1 2" key="1">
    <citation type="journal article" date="2013" name="Genome Announc.">
        <title>Draft genome sequence of the moderately halophilic gammaproteobacterium Halomonas anticariensis FP35.</title>
        <authorList>
            <person name="Tahrioui A."/>
            <person name="Quesada E."/>
            <person name="Llamas I."/>
        </authorList>
    </citation>
    <scope>NUCLEOTIDE SEQUENCE [LARGE SCALE GENOMIC DNA]</scope>
    <source>
        <strain evidence="2">DSM 16096 / CECT 5854 / LMG 22089 / FP35</strain>
    </source>
</reference>
<protein>
    <recommendedName>
        <fullName evidence="3">Polyketide cyclase</fullName>
    </recommendedName>
</protein>
<comment type="caution">
    <text evidence="1">The sequence shown here is derived from an EMBL/GenBank/DDBJ whole genome shotgun (WGS) entry which is preliminary data.</text>
</comment>
<dbReference type="AlphaFoldDB" id="S2L046"/>
<dbReference type="eggNOG" id="COG3832">
    <property type="taxonomic scope" value="Bacteria"/>
</dbReference>
<dbReference type="OrthoDB" id="5402478at2"/>
<dbReference type="Proteomes" id="UP000014463">
    <property type="component" value="Unassembled WGS sequence"/>
</dbReference>
<dbReference type="PATRIC" id="fig|1121939.11.peg.3206"/>
<dbReference type="CDD" id="cd07824">
    <property type="entry name" value="SRPBCC_6"/>
    <property type="match status" value="1"/>
</dbReference>
<dbReference type="RefSeq" id="WP_016417724.1">
    <property type="nucleotide sequence ID" value="NZ_KE332392.1"/>
</dbReference>
<dbReference type="InterPro" id="IPR023393">
    <property type="entry name" value="START-like_dom_sf"/>
</dbReference>
<name>S2L046_LITA3</name>
<dbReference type="STRING" id="1121939.L861_10705"/>
<sequence length="159" mass="18703">MADYRFVTIWQLEAPIDEVYRALSQAIFWPVWWKSLLRVEELAPGDAQGIGRVYRYVWKSRLGYRLRFDMQVVRVQPHRLIVGKASGDVQGTGCWRLSQKDDVTRVRYEWQVCTTRRWMNLLAPVARPLFAWNHNTVMQDGAIGLARWLDARLLGTEHE</sequence>
<dbReference type="EMBL" id="ASTJ01000036">
    <property type="protein sequence ID" value="EPC01034.1"/>
    <property type="molecule type" value="Genomic_DNA"/>
</dbReference>
<dbReference type="Pfam" id="PF10604">
    <property type="entry name" value="Polyketide_cyc2"/>
    <property type="match status" value="1"/>
</dbReference>
<evidence type="ECO:0008006" key="3">
    <source>
        <dbReference type="Google" id="ProtNLM"/>
    </source>
</evidence>
<evidence type="ECO:0000313" key="2">
    <source>
        <dbReference type="Proteomes" id="UP000014463"/>
    </source>
</evidence>
<accession>S2L046</accession>
<gene>
    <name evidence="1" type="ORF">L861_10705</name>
</gene>
<proteinExistence type="predicted"/>
<dbReference type="Gene3D" id="3.30.530.20">
    <property type="match status" value="1"/>
</dbReference>
<evidence type="ECO:0000313" key="1">
    <source>
        <dbReference type="EMBL" id="EPC01034.1"/>
    </source>
</evidence>
<dbReference type="SUPFAM" id="SSF55961">
    <property type="entry name" value="Bet v1-like"/>
    <property type="match status" value="1"/>
</dbReference>
<keyword evidence="2" id="KW-1185">Reference proteome</keyword>
<dbReference type="InterPro" id="IPR019587">
    <property type="entry name" value="Polyketide_cyclase/dehydratase"/>
</dbReference>
<organism evidence="1 2">
    <name type="scientific">Litchfieldella anticariensis (strain DSM 16096 / CECT 5854 / CIP 108499 / LMG 22089 / FP35)</name>
    <name type="common">Halomonas anticariensis</name>
    <dbReference type="NCBI Taxonomy" id="1121939"/>
    <lineage>
        <taxon>Bacteria</taxon>
        <taxon>Pseudomonadati</taxon>
        <taxon>Pseudomonadota</taxon>
        <taxon>Gammaproteobacteria</taxon>
        <taxon>Oceanospirillales</taxon>
        <taxon>Halomonadaceae</taxon>
        <taxon>Litchfieldella</taxon>
    </lineage>
</organism>